<name>A0A699HN60_TANCI</name>
<reference evidence="2" key="1">
    <citation type="journal article" date="2019" name="Sci. Rep.">
        <title>Draft genome of Tanacetum cinerariifolium, the natural source of mosquito coil.</title>
        <authorList>
            <person name="Yamashiro T."/>
            <person name="Shiraishi A."/>
            <person name="Satake H."/>
            <person name="Nakayama K."/>
        </authorList>
    </citation>
    <scope>NUCLEOTIDE SEQUENCE</scope>
</reference>
<feature type="region of interest" description="Disordered" evidence="1">
    <location>
        <begin position="88"/>
        <end position="107"/>
    </location>
</feature>
<gene>
    <name evidence="2" type="ORF">Tci_423917</name>
</gene>
<comment type="caution">
    <text evidence="2">The sequence shown here is derived from an EMBL/GenBank/DDBJ whole genome shotgun (WGS) entry which is preliminary data.</text>
</comment>
<dbReference type="EMBL" id="BKCJ010185427">
    <property type="protein sequence ID" value="GEY51943.1"/>
    <property type="molecule type" value="Genomic_DNA"/>
</dbReference>
<sequence>MAGIKEMQNTRGQCPRCLWVRVGSGESGKKMCGRGVEGFGGKTVEQCTVVQNVGVTGMPDKDVEEPKKKRVAEETLLQESFKKLKVVEVSGSESTQETPSNDPKEMSEEDVQSMLEIFLVEDLVALWSLVKEKSSSAVPSVDKEKALWVELRRLFEPDADDVLLKLQRRQCNGQRSSVEDLHRGQQTKEQKFRYILQVIKMIKLKKLDVLLGINAAGSSITAAGSRLMLLGKVNTAAEVVKEITLSS</sequence>
<accession>A0A699HN60</accession>
<evidence type="ECO:0000256" key="1">
    <source>
        <dbReference type="SAM" id="MobiDB-lite"/>
    </source>
</evidence>
<feature type="compositionally biased region" description="Polar residues" evidence="1">
    <location>
        <begin position="91"/>
        <end position="101"/>
    </location>
</feature>
<protein>
    <submittedName>
        <fullName evidence="2">Uncharacterized protein</fullName>
    </submittedName>
</protein>
<proteinExistence type="predicted"/>
<evidence type="ECO:0000313" key="2">
    <source>
        <dbReference type="EMBL" id="GEY51943.1"/>
    </source>
</evidence>
<dbReference type="AlphaFoldDB" id="A0A699HN60"/>
<organism evidence="2">
    <name type="scientific">Tanacetum cinerariifolium</name>
    <name type="common">Dalmatian daisy</name>
    <name type="synonym">Chrysanthemum cinerariifolium</name>
    <dbReference type="NCBI Taxonomy" id="118510"/>
    <lineage>
        <taxon>Eukaryota</taxon>
        <taxon>Viridiplantae</taxon>
        <taxon>Streptophyta</taxon>
        <taxon>Embryophyta</taxon>
        <taxon>Tracheophyta</taxon>
        <taxon>Spermatophyta</taxon>
        <taxon>Magnoliopsida</taxon>
        <taxon>eudicotyledons</taxon>
        <taxon>Gunneridae</taxon>
        <taxon>Pentapetalae</taxon>
        <taxon>asterids</taxon>
        <taxon>campanulids</taxon>
        <taxon>Asterales</taxon>
        <taxon>Asteraceae</taxon>
        <taxon>Asteroideae</taxon>
        <taxon>Anthemideae</taxon>
        <taxon>Anthemidinae</taxon>
        <taxon>Tanacetum</taxon>
    </lineage>
</organism>